<dbReference type="AlphaFoldDB" id="A0A4S1WCA0"/>
<dbReference type="RefSeq" id="WP_135985927.1">
    <property type="nucleotide sequence ID" value="NZ_JAASQM010000005.1"/>
</dbReference>
<dbReference type="GO" id="GO:0004497">
    <property type="term" value="F:monooxygenase activity"/>
    <property type="evidence" value="ECO:0007669"/>
    <property type="project" value="InterPro"/>
</dbReference>
<dbReference type="InterPro" id="IPR050816">
    <property type="entry name" value="Flavin-dep_Halogenase_NPB"/>
</dbReference>
<dbReference type="OrthoDB" id="462203at2"/>
<dbReference type="InterPro" id="IPR036188">
    <property type="entry name" value="FAD/NAD-bd_sf"/>
</dbReference>
<dbReference type="PANTHER" id="PTHR43747:SF4">
    <property type="entry name" value="FLAVIN-DEPENDENT TRYPTOPHAN HALOGENASE"/>
    <property type="match status" value="1"/>
</dbReference>
<gene>
    <name evidence="1" type="ORF">E5A74_13715</name>
</gene>
<dbReference type="EMBL" id="SRXU01000006">
    <property type="protein sequence ID" value="TGX40574.1"/>
    <property type="molecule type" value="Genomic_DNA"/>
</dbReference>
<reference evidence="1 2" key="1">
    <citation type="submission" date="2019-04" db="EMBL/GenBank/DDBJ databases">
        <title>Sphingomonas psychrotolerans sp. nov., isolated from soil in the Tianshan Mountains, Xinjiang, China.</title>
        <authorList>
            <person name="Luo Y."/>
            <person name="Sheng H."/>
        </authorList>
    </citation>
    <scope>NUCLEOTIDE SEQUENCE [LARGE SCALE GENOMIC DNA]</scope>
    <source>
        <strain evidence="1 2">KIS18-15</strain>
    </source>
</reference>
<comment type="caution">
    <text evidence="1">The sequence shown here is derived from an EMBL/GenBank/DDBJ whole genome shotgun (WGS) entry which is preliminary data.</text>
</comment>
<sequence length="467" mass="49144">MSDRAIRSLAILGGGIVGLSAAAAFARALPQLAVSVIETAPDPAALADRLPGSTSTIHRFHARIGLDEATLLRAGAAVPRLGLRFENWPAGAARWFHVHGEHGAPAGNVAFHQLWARARREGRAEAWHRHAVAGVLAEAGKFVHPRPGTPFAAFDYALRLVSERYCAALAALAASLRVTGLAGAFGGIERRADGGVAALLLAGGRRIEADLYIDASGPAAPLAAALAPGFEDWSATLPFDRLDLGAAPASAADPADTIIGGQAGWQFAAPLPGKTILGRVHGDRGEGQSIAIRPGRRSTPWTHNVVALGDAAVALDPLHWPNLHLAQSGIMRAIELLPGRDCHPVEIAEYNRRANAEAERMRDFQALHYLRLGLPIAVPNSLARILALFERRGQFVHEDEDSLLEEIWISALLGLGVLPQAIDPSAAGVPAEVAAAGMAEMRAGLAALPARVPAYAEYLARCEIPAV</sequence>
<dbReference type="PANTHER" id="PTHR43747">
    <property type="entry name" value="FAD-BINDING PROTEIN"/>
    <property type="match status" value="1"/>
</dbReference>
<evidence type="ECO:0000313" key="2">
    <source>
        <dbReference type="Proteomes" id="UP000309848"/>
    </source>
</evidence>
<protein>
    <submittedName>
        <fullName evidence="1">Tryptophan 7-halogenase</fullName>
    </submittedName>
</protein>
<accession>A0A4S1WCA0</accession>
<name>A0A4S1WCA0_9SPHN</name>
<dbReference type="SUPFAM" id="SSF51905">
    <property type="entry name" value="FAD/NAD(P)-binding domain"/>
    <property type="match status" value="1"/>
</dbReference>
<dbReference type="Proteomes" id="UP000309848">
    <property type="component" value="Unassembled WGS sequence"/>
</dbReference>
<organism evidence="1 2">
    <name type="scientific">Sphingomonas naasensis</name>
    <dbReference type="NCBI Taxonomy" id="1344951"/>
    <lineage>
        <taxon>Bacteria</taxon>
        <taxon>Pseudomonadati</taxon>
        <taxon>Pseudomonadota</taxon>
        <taxon>Alphaproteobacteria</taxon>
        <taxon>Sphingomonadales</taxon>
        <taxon>Sphingomonadaceae</taxon>
        <taxon>Sphingomonas</taxon>
    </lineage>
</organism>
<dbReference type="Pfam" id="PF04820">
    <property type="entry name" value="Trp_halogenase"/>
    <property type="match status" value="1"/>
</dbReference>
<dbReference type="InterPro" id="IPR006905">
    <property type="entry name" value="Flavin_halogenase"/>
</dbReference>
<keyword evidence="2" id="KW-1185">Reference proteome</keyword>
<evidence type="ECO:0000313" key="1">
    <source>
        <dbReference type="EMBL" id="TGX40574.1"/>
    </source>
</evidence>
<dbReference type="Gene3D" id="3.50.50.60">
    <property type="entry name" value="FAD/NAD(P)-binding domain"/>
    <property type="match status" value="1"/>
</dbReference>
<proteinExistence type="predicted"/>